<proteinExistence type="predicted"/>
<evidence type="ECO:0008006" key="3">
    <source>
        <dbReference type="Google" id="ProtNLM"/>
    </source>
</evidence>
<organism evidence="1 2">
    <name type="scientific">Candidatus Fischerbacteria bacterium RBG_13_37_8</name>
    <dbReference type="NCBI Taxonomy" id="1817863"/>
    <lineage>
        <taxon>Bacteria</taxon>
        <taxon>Candidatus Fischeribacteriota</taxon>
    </lineage>
</organism>
<dbReference type="EMBL" id="MFGW01000003">
    <property type="protein sequence ID" value="OGF68304.1"/>
    <property type="molecule type" value="Genomic_DNA"/>
</dbReference>
<reference evidence="1 2" key="1">
    <citation type="journal article" date="2016" name="Nat. Commun.">
        <title>Thousands of microbial genomes shed light on interconnected biogeochemical processes in an aquifer system.</title>
        <authorList>
            <person name="Anantharaman K."/>
            <person name="Brown C.T."/>
            <person name="Hug L.A."/>
            <person name="Sharon I."/>
            <person name="Castelle C.J."/>
            <person name="Probst A.J."/>
            <person name="Thomas B.C."/>
            <person name="Singh A."/>
            <person name="Wilkins M.J."/>
            <person name="Karaoz U."/>
            <person name="Brodie E.L."/>
            <person name="Williams K.H."/>
            <person name="Hubbard S.S."/>
            <person name="Banfield J.F."/>
        </authorList>
    </citation>
    <scope>NUCLEOTIDE SEQUENCE [LARGE SCALE GENOMIC DNA]</scope>
</reference>
<name>A0A1F5VXY2_9BACT</name>
<evidence type="ECO:0000313" key="1">
    <source>
        <dbReference type="EMBL" id="OGF68304.1"/>
    </source>
</evidence>
<comment type="caution">
    <text evidence="1">The sequence shown here is derived from an EMBL/GenBank/DDBJ whole genome shotgun (WGS) entry which is preliminary data.</text>
</comment>
<protein>
    <recommendedName>
        <fullName evidence="3">Transglutaminase-like domain-containing protein</fullName>
    </recommendedName>
</protein>
<dbReference type="Proteomes" id="UP000178943">
    <property type="component" value="Unassembled WGS sequence"/>
</dbReference>
<dbReference type="AlphaFoldDB" id="A0A1F5VXY2"/>
<accession>A0A1F5VXY2</accession>
<evidence type="ECO:0000313" key="2">
    <source>
        <dbReference type="Proteomes" id="UP000178943"/>
    </source>
</evidence>
<gene>
    <name evidence="1" type="ORF">A2Y62_11370</name>
</gene>
<sequence length="210" mass="24071">MEWTVSGLKFFEKLAVPEKIQFFLDSIPYSTDPIYRSPRSVIRDRRAHCFDGAVFAAAALSELGFPPVIIELKAVRDDDHMLALFRRKGYWGAIGKSNCAGLRYREPIYRTLRELALSYFEFYFNIKSEKTLRGYSATLNLGIFDKYAWRFNDEAMDRIADKLDTIRHYTLLTKSMISHLAIVDSRTYAAGMYGADEEGLYDPDKAGNGD</sequence>